<dbReference type="PANTHER" id="PTHR11528">
    <property type="entry name" value="HEAT SHOCK PROTEIN 90 FAMILY MEMBER"/>
    <property type="match status" value="1"/>
</dbReference>
<evidence type="ECO:0000313" key="4">
    <source>
        <dbReference type="Proteomes" id="UP000092124"/>
    </source>
</evidence>
<dbReference type="Pfam" id="PF00183">
    <property type="entry name" value="HSP90"/>
    <property type="match status" value="1"/>
</dbReference>
<accession>A0A1A6HF00</accession>
<evidence type="ECO:0000313" key="3">
    <source>
        <dbReference type="EMBL" id="OBS77163.1"/>
    </source>
</evidence>
<dbReference type="GO" id="GO:0140662">
    <property type="term" value="F:ATP-dependent protein folding chaperone"/>
    <property type="evidence" value="ECO:0007669"/>
    <property type="project" value="InterPro"/>
</dbReference>
<protein>
    <submittedName>
        <fullName evidence="3">Uncharacterized protein</fullName>
    </submittedName>
</protein>
<dbReference type="GO" id="GO:0005524">
    <property type="term" value="F:ATP binding"/>
    <property type="evidence" value="ECO:0007669"/>
    <property type="project" value="InterPro"/>
</dbReference>
<keyword evidence="2" id="KW-0143">Chaperone</keyword>
<dbReference type="STRING" id="56216.A0A1A6HF00"/>
<dbReference type="SUPFAM" id="SSF54211">
    <property type="entry name" value="Ribosomal protein S5 domain 2-like"/>
    <property type="match status" value="1"/>
</dbReference>
<dbReference type="GO" id="GO:0016887">
    <property type="term" value="F:ATP hydrolysis activity"/>
    <property type="evidence" value="ECO:0007669"/>
    <property type="project" value="InterPro"/>
</dbReference>
<comment type="similarity">
    <text evidence="1">Belongs to the heat shock protein 90 family.</text>
</comment>
<dbReference type="EMBL" id="LZPO01034338">
    <property type="protein sequence ID" value="OBS77163.1"/>
    <property type="molecule type" value="Genomic_DNA"/>
</dbReference>
<dbReference type="InterPro" id="IPR001404">
    <property type="entry name" value="Hsp90_fam"/>
</dbReference>
<keyword evidence="4" id="KW-1185">Reference proteome</keyword>
<dbReference type="OrthoDB" id="5426351at2759"/>
<evidence type="ECO:0000256" key="1">
    <source>
        <dbReference type="ARBA" id="ARBA00008239"/>
    </source>
</evidence>
<evidence type="ECO:0000256" key="2">
    <source>
        <dbReference type="ARBA" id="ARBA00023186"/>
    </source>
</evidence>
<comment type="caution">
    <text evidence="3">The sequence shown here is derived from an EMBL/GenBank/DDBJ whole genome shotgun (WGS) entry which is preliminary data.</text>
</comment>
<dbReference type="Proteomes" id="UP000092124">
    <property type="component" value="Unassembled WGS sequence"/>
</dbReference>
<organism evidence="3 4">
    <name type="scientific">Neotoma lepida</name>
    <name type="common">Desert woodrat</name>
    <dbReference type="NCBI Taxonomy" id="56216"/>
    <lineage>
        <taxon>Eukaryota</taxon>
        <taxon>Metazoa</taxon>
        <taxon>Chordata</taxon>
        <taxon>Craniata</taxon>
        <taxon>Vertebrata</taxon>
        <taxon>Euteleostomi</taxon>
        <taxon>Mammalia</taxon>
        <taxon>Eutheria</taxon>
        <taxon>Euarchontoglires</taxon>
        <taxon>Glires</taxon>
        <taxon>Rodentia</taxon>
        <taxon>Myomorpha</taxon>
        <taxon>Muroidea</taxon>
        <taxon>Cricetidae</taxon>
        <taxon>Neotominae</taxon>
        <taxon>Neotoma</taxon>
    </lineage>
</organism>
<dbReference type="GO" id="GO:0051082">
    <property type="term" value="F:unfolded protein binding"/>
    <property type="evidence" value="ECO:0007669"/>
    <property type="project" value="InterPro"/>
</dbReference>
<proteinExistence type="inferred from homology"/>
<name>A0A1A6HF00_NEOLE</name>
<dbReference type="Gene3D" id="3.40.50.11260">
    <property type="match status" value="1"/>
</dbReference>
<sequence>MNIPQEMFQQSKTLKLLGYHTSQCGYVMTFISKYVSPMETQKSIYYITTESKAWVDNSAFIEHMKKWGIEVVYITKPIYRCCMQQVKELYGEKPSIFDQRGHGATRG</sequence>
<dbReference type="InterPro" id="IPR020568">
    <property type="entry name" value="Ribosomal_Su5_D2-typ_SF"/>
</dbReference>
<dbReference type="AlphaFoldDB" id="A0A1A6HF00"/>
<gene>
    <name evidence="3" type="ORF">A6R68_16385</name>
</gene>
<reference evidence="3 4" key="1">
    <citation type="submission" date="2016-06" db="EMBL/GenBank/DDBJ databases">
        <title>The Draft Genome Sequence and Annotation of the Desert Woodrat Neotoma lepida.</title>
        <authorList>
            <person name="Campbell M."/>
            <person name="Oakeson K.F."/>
            <person name="Yandell M."/>
            <person name="Halpert J.R."/>
            <person name="Dearing D."/>
        </authorList>
    </citation>
    <scope>NUCLEOTIDE SEQUENCE [LARGE SCALE GENOMIC DNA]</scope>
    <source>
        <strain evidence="3">417</strain>
        <tissue evidence="3">Liver</tissue>
    </source>
</reference>